<dbReference type="AlphaFoldDB" id="W2G157"/>
<protein>
    <submittedName>
        <fullName evidence="1">Uncharacterized protein</fullName>
    </submittedName>
</protein>
<organism evidence="1">
    <name type="scientific">Phytophthora nicotianae</name>
    <name type="common">Potato buckeye rot agent</name>
    <name type="synonym">Phytophthora parasitica</name>
    <dbReference type="NCBI Taxonomy" id="4792"/>
    <lineage>
        <taxon>Eukaryota</taxon>
        <taxon>Sar</taxon>
        <taxon>Stramenopiles</taxon>
        <taxon>Oomycota</taxon>
        <taxon>Peronosporomycetes</taxon>
        <taxon>Peronosporales</taxon>
        <taxon>Peronosporaceae</taxon>
        <taxon>Phytophthora</taxon>
    </lineage>
</organism>
<evidence type="ECO:0000313" key="1">
    <source>
        <dbReference type="EMBL" id="ETK76762.1"/>
    </source>
</evidence>
<dbReference type="EMBL" id="KI688556">
    <property type="protein sequence ID" value="ETK76762.1"/>
    <property type="molecule type" value="Genomic_DNA"/>
</dbReference>
<accession>W2G157</accession>
<gene>
    <name evidence="1" type="ORF">L915_16898</name>
</gene>
<reference evidence="1" key="1">
    <citation type="submission" date="2013-11" db="EMBL/GenBank/DDBJ databases">
        <title>The Genome Sequence of Phytophthora parasitica CJ02B3.</title>
        <authorList>
            <consortium name="The Broad Institute Genomics Platform"/>
            <person name="Russ C."/>
            <person name="Tyler B."/>
            <person name="Panabieres F."/>
            <person name="Shan W."/>
            <person name="Tripathy S."/>
            <person name="Grunwald N."/>
            <person name="Machado M."/>
            <person name="Johnson C.S."/>
            <person name="Arredondo F."/>
            <person name="Hong C."/>
            <person name="Coffey M."/>
            <person name="Young S.K."/>
            <person name="Zeng Q."/>
            <person name="Gargeya S."/>
            <person name="Fitzgerald M."/>
            <person name="Abouelleil A."/>
            <person name="Alvarado L."/>
            <person name="Chapman S.B."/>
            <person name="Gainer-Dewar J."/>
            <person name="Goldberg J."/>
            <person name="Griggs A."/>
            <person name="Gujja S."/>
            <person name="Hansen M."/>
            <person name="Howarth C."/>
            <person name="Imamovic A."/>
            <person name="Ireland A."/>
            <person name="Larimer J."/>
            <person name="McCowan C."/>
            <person name="Murphy C."/>
            <person name="Pearson M."/>
            <person name="Poon T.W."/>
            <person name="Priest M."/>
            <person name="Roberts A."/>
            <person name="Saif S."/>
            <person name="Shea T."/>
            <person name="Sykes S."/>
            <person name="Wortman J."/>
            <person name="Nusbaum C."/>
            <person name="Birren B."/>
        </authorList>
    </citation>
    <scope>NUCLEOTIDE SEQUENCE [LARGE SCALE GENOMIC DNA]</scope>
    <source>
        <strain evidence="1">CJ02B3</strain>
    </source>
</reference>
<sequence>MMNLDEGKVLISLLPNDARTETTSANVRAWPRSPSGQLQLWRLRSTRV</sequence>
<dbReference type="Proteomes" id="UP000053236">
    <property type="component" value="Unassembled WGS sequence"/>
</dbReference>
<proteinExistence type="predicted"/>
<name>W2G157_PHYNI</name>